<dbReference type="RefSeq" id="WP_116524930.1">
    <property type="nucleotide sequence ID" value="NZ_QRDX01000008.1"/>
</dbReference>
<keyword evidence="1" id="KW-0472">Membrane</keyword>
<reference evidence="4 5" key="1">
    <citation type="submission" date="2018-07" db="EMBL/GenBank/DDBJ databases">
        <title>Genomic Encyclopedia of Type Strains, Phase III (KMG-III): the genomes of soil and plant-associated and newly described type strains.</title>
        <authorList>
            <person name="Whitman W."/>
        </authorList>
    </citation>
    <scope>NUCLEOTIDE SEQUENCE [LARGE SCALE GENOMIC DNA]</scope>
    <source>
        <strain evidence="4 5">CECT 8487</strain>
    </source>
</reference>
<evidence type="ECO:0000259" key="2">
    <source>
        <dbReference type="Pfam" id="PF03544"/>
    </source>
</evidence>
<evidence type="ECO:0000313" key="5">
    <source>
        <dbReference type="Proteomes" id="UP000256629"/>
    </source>
</evidence>
<evidence type="ECO:0000256" key="1">
    <source>
        <dbReference type="SAM" id="Phobius"/>
    </source>
</evidence>
<dbReference type="EMBL" id="QRDX01000008">
    <property type="protein sequence ID" value="RED45708.1"/>
    <property type="molecule type" value="Genomic_DNA"/>
</dbReference>
<protein>
    <submittedName>
        <fullName evidence="4">Beta-lactamase regulating signal transducer with metallopeptidase domain</fullName>
    </submittedName>
</protein>
<feature type="transmembrane region" description="Helical" evidence="1">
    <location>
        <begin position="6"/>
        <end position="22"/>
    </location>
</feature>
<dbReference type="PANTHER" id="PTHR34978">
    <property type="entry name" value="POSSIBLE SENSOR-TRANSDUCER PROTEIN BLAR"/>
    <property type="match status" value="1"/>
</dbReference>
<feature type="domain" description="Peptidase M56" evidence="3">
    <location>
        <begin position="158"/>
        <end position="259"/>
    </location>
</feature>
<comment type="caution">
    <text evidence="4">The sequence shown here is derived from an EMBL/GenBank/DDBJ whole genome shotgun (WGS) entry which is preliminary data.</text>
</comment>
<keyword evidence="1" id="KW-1133">Transmembrane helix</keyword>
<organism evidence="4 5">
    <name type="scientific">Seonamhaeicola aphaedonensis</name>
    <dbReference type="NCBI Taxonomy" id="1461338"/>
    <lineage>
        <taxon>Bacteria</taxon>
        <taxon>Pseudomonadati</taxon>
        <taxon>Bacteroidota</taxon>
        <taxon>Flavobacteriia</taxon>
        <taxon>Flavobacteriales</taxon>
        <taxon>Flavobacteriaceae</taxon>
    </lineage>
</organism>
<dbReference type="InterPro" id="IPR052173">
    <property type="entry name" value="Beta-lactam_resp_regulator"/>
</dbReference>
<dbReference type="Pfam" id="PF03544">
    <property type="entry name" value="TonB_C"/>
    <property type="match status" value="1"/>
</dbReference>
<feature type="domain" description="TonB C-terminal" evidence="2">
    <location>
        <begin position="432"/>
        <end position="492"/>
    </location>
</feature>
<evidence type="ECO:0000313" key="4">
    <source>
        <dbReference type="EMBL" id="RED45708.1"/>
    </source>
</evidence>
<accession>A0A3D9H8A0</accession>
<dbReference type="Proteomes" id="UP000256629">
    <property type="component" value="Unassembled WGS sequence"/>
</dbReference>
<name>A0A3D9H8A0_9FLAO</name>
<gene>
    <name evidence="4" type="ORF">DFQ02_10886</name>
</gene>
<proteinExistence type="predicted"/>
<feature type="transmembrane region" description="Helical" evidence="1">
    <location>
        <begin position="94"/>
        <end position="114"/>
    </location>
</feature>
<dbReference type="PANTHER" id="PTHR34978:SF3">
    <property type="entry name" value="SLR0241 PROTEIN"/>
    <property type="match status" value="1"/>
</dbReference>
<evidence type="ECO:0000259" key="3">
    <source>
        <dbReference type="Pfam" id="PF05569"/>
    </source>
</evidence>
<sequence>MFQYILQTVAFQLLFLIIYDLFLRKETFFNWNRLYLLGTPILSFLIPLIKIEQFKDVVSAEYIIRLPEVFIGNPISNDNVSVQLDAAVINQNVFNIWELIFFTGVSIAVVLFGFKLYKMLKVLAKNPKQKIENFSIVNLLNSTAAFSFFKYIFLGELLSAEDKNSILKHEMVHAKQYHSADLLLFEVLRILCWFNPLIYKYQNRIVELHEFIADAQAVKLQDKKAYYENLLSQVFDTKKISFINPFFKQSLIKKRIVMLQKSKSKQINLLKYALLIPLILVMLVYTSCKKVENEFSEQDSMGSLISQLHLQLEKKGELSNEEREALMPLYNSLIRKGLNIGNFEEFMKMTSTSPKWETHFLSENKPNQIGFNQKGEKEYPFSIIEQPPVFPECEQLDIIYQKRCMAKKISEFIHKNFNTDLVKGTDLEGRQRISVIFKIDKEGKVTGVRSRAISPLLEAEANRVVNLLPKMIPGKMNGENVVVRYSLPIIFEVADDKPADKD</sequence>
<dbReference type="AlphaFoldDB" id="A0A3D9H8A0"/>
<dbReference type="GO" id="GO:0055085">
    <property type="term" value="P:transmembrane transport"/>
    <property type="evidence" value="ECO:0007669"/>
    <property type="project" value="InterPro"/>
</dbReference>
<dbReference type="Pfam" id="PF05569">
    <property type="entry name" value="Peptidase_M56"/>
    <property type="match status" value="1"/>
</dbReference>
<dbReference type="InterPro" id="IPR037682">
    <property type="entry name" value="TonB_C"/>
</dbReference>
<dbReference type="CDD" id="cd07341">
    <property type="entry name" value="M56_BlaR1_MecR1_like"/>
    <property type="match status" value="1"/>
</dbReference>
<feature type="transmembrane region" description="Helical" evidence="1">
    <location>
        <begin position="269"/>
        <end position="286"/>
    </location>
</feature>
<keyword evidence="1" id="KW-0812">Transmembrane</keyword>
<dbReference type="OrthoDB" id="1522859at2"/>
<feature type="transmembrane region" description="Helical" evidence="1">
    <location>
        <begin position="34"/>
        <end position="51"/>
    </location>
</feature>
<dbReference type="InterPro" id="IPR008756">
    <property type="entry name" value="Peptidase_M56"/>
</dbReference>
<keyword evidence="5" id="KW-1185">Reference proteome</keyword>
<dbReference type="Gene3D" id="3.30.1150.10">
    <property type="match status" value="1"/>
</dbReference>